<evidence type="ECO:0000313" key="4">
    <source>
        <dbReference type="Proteomes" id="UP000199400"/>
    </source>
</evidence>
<keyword evidence="4" id="KW-1185">Reference proteome</keyword>
<gene>
    <name evidence="3" type="ORF">SAMN02745121_09218</name>
</gene>
<dbReference type="InterPro" id="IPR005537">
    <property type="entry name" value="RAMP_III_fam"/>
</dbReference>
<accession>A0A1I2JCN5</accession>
<proteinExistence type="predicted"/>
<dbReference type="EMBL" id="FOMX01000150">
    <property type="protein sequence ID" value="SFF50441.1"/>
    <property type="molecule type" value="Genomic_DNA"/>
</dbReference>
<keyword evidence="1" id="KW-0051">Antiviral defense</keyword>
<dbReference type="PANTHER" id="PTHR35579:SF3">
    <property type="entry name" value="CRISPR SYSTEM CMS ENDORIBONUCLEASE CSM3"/>
    <property type="match status" value="1"/>
</dbReference>
<dbReference type="STRING" id="54.SAMN02745121_09218"/>
<evidence type="ECO:0000256" key="1">
    <source>
        <dbReference type="ARBA" id="ARBA00023118"/>
    </source>
</evidence>
<sequence length="311" mass="33528">MFKRSYNRAVLRIELRTVSPLLIKAGDSGLGPTAAQLACVRTRHADAGVETTVYIPGSSLRGVVRAAAEASLAGRTVVNLHGPVDGYRDPFDMASERSPAGSPTTPTAEVHRSHPLTMRLFGSTRLKSRCSIRDLFPWSPGTARISQADSFTQANRTELRNSVAIDRVLGSVKNGPWDAELVPAGVSFWGDLALENYEIWQLGLLARAFDELNDGFAQLGSGKSRGLGVVRLAVTTLVHEQPARAGARPHGVAHLADAETRRAYDLFSEPADALPIADGEPRGLHRRFTVTDATPWLDAGRHALARLESPA</sequence>
<dbReference type="AlphaFoldDB" id="A0A1I2JCN5"/>
<dbReference type="RefSeq" id="WP_096332376.1">
    <property type="nucleotide sequence ID" value="NZ_FOMX01000150.1"/>
</dbReference>
<evidence type="ECO:0000259" key="2">
    <source>
        <dbReference type="Pfam" id="PF03787"/>
    </source>
</evidence>
<dbReference type="Pfam" id="PF03787">
    <property type="entry name" value="RAMPs"/>
    <property type="match status" value="1"/>
</dbReference>
<dbReference type="OrthoDB" id="9789361at2"/>
<dbReference type="Proteomes" id="UP000199400">
    <property type="component" value="Unassembled WGS sequence"/>
</dbReference>
<protein>
    <submittedName>
        <fullName evidence="3">CRISPR/Cas system CSM-associated protein Csm3, group 7 of RAMP superfamily</fullName>
    </submittedName>
</protein>
<dbReference type="GO" id="GO:0051607">
    <property type="term" value="P:defense response to virus"/>
    <property type="evidence" value="ECO:0007669"/>
    <property type="project" value="UniProtKB-KW"/>
</dbReference>
<evidence type="ECO:0000313" key="3">
    <source>
        <dbReference type="EMBL" id="SFF50441.1"/>
    </source>
</evidence>
<feature type="domain" description="CRISPR type III-associated protein" evidence="2">
    <location>
        <begin position="15"/>
        <end position="230"/>
    </location>
</feature>
<dbReference type="PANTHER" id="PTHR35579">
    <property type="entry name" value="CRISPR SYSTEM CMS ENDORIBONUCLEASE CSM3"/>
    <property type="match status" value="1"/>
</dbReference>
<dbReference type="InterPro" id="IPR052216">
    <property type="entry name" value="CRISPR_Csm3_endoribonuclease"/>
</dbReference>
<name>A0A1I2JCN5_9BACT</name>
<reference evidence="4" key="1">
    <citation type="submission" date="2016-10" db="EMBL/GenBank/DDBJ databases">
        <authorList>
            <person name="Varghese N."/>
            <person name="Submissions S."/>
        </authorList>
    </citation>
    <scope>NUCLEOTIDE SEQUENCE [LARGE SCALE GENOMIC DNA]</scope>
    <source>
        <strain evidence="4">ATCC 25963</strain>
    </source>
</reference>
<organism evidence="3 4">
    <name type="scientific">Nannocystis exedens</name>
    <dbReference type="NCBI Taxonomy" id="54"/>
    <lineage>
        <taxon>Bacteria</taxon>
        <taxon>Pseudomonadati</taxon>
        <taxon>Myxococcota</taxon>
        <taxon>Polyangia</taxon>
        <taxon>Nannocystales</taxon>
        <taxon>Nannocystaceae</taxon>
        <taxon>Nannocystis</taxon>
    </lineage>
</organism>